<comment type="caution">
    <text evidence="1">The sequence shown here is derived from an EMBL/GenBank/DDBJ whole genome shotgun (WGS) entry which is preliminary data.</text>
</comment>
<sequence>MPEATDPKEPWMTALYDHYIICESGSAEHDLGVMVQNLLLSDDPKAPHETALAITQYFWDGRADESREYPYFNYEKEGWPHLSDLVEKMIIGLSWFIPFNDTKQDKLIQLIVELYNIPPLEEPIAGMDRFVYPEDESFYLEMYDQWSGDWTNIFEEIYINKKSKEKEQCSQLVNFTAFLARAIEAGISRENPDFGQFAWGDVSDGLEEGIPLGEIYYQQALPEGIRRDTGVMMAAQYFILATDALNRMMVFEGSERTRAWGRFKWTFWAGTFGDLARGERGELGADARREAFKAHQKMVALHPEFFLAFEVQRAAGELVL</sequence>
<reference evidence="1" key="1">
    <citation type="journal article" date="2022" name="bioRxiv">
        <title>Population genetic analysis of Ophidiomyces ophidiicola, the causative agent of snake fungal disease, indicates recent introductions to the USA.</title>
        <authorList>
            <person name="Ladner J.T."/>
            <person name="Palmer J.M."/>
            <person name="Ettinger C.L."/>
            <person name="Stajich J.E."/>
            <person name="Farrell T.M."/>
            <person name="Glorioso B.M."/>
            <person name="Lawson B."/>
            <person name="Price S.J."/>
            <person name="Stengle A.G."/>
            <person name="Grear D.A."/>
            <person name="Lorch J.M."/>
        </authorList>
    </citation>
    <scope>NUCLEOTIDE SEQUENCE</scope>
    <source>
        <strain evidence="1">NWHC 24266-5</strain>
    </source>
</reference>
<dbReference type="EMBL" id="JALBCA010000031">
    <property type="protein sequence ID" value="KAI2388397.1"/>
    <property type="molecule type" value="Genomic_DNA"/>
</dbReference>
<name>A0ACB8UZ29_9EURO</name>
<gene>
    <name evidence="1" type="ORF">LOY88_002593</name>
</gene>
<protein>
    <submittedName>
        <fullName evidence="1">Uncharacterized protein</fullName>
    </submittedName>
</protein>
<accession>A0ACB8UZ29</accession>
<proteinExistence type="predicted"/>
<organism evidence="1">
    <name type="scientific">Ophidiomyces ophidiicola</name>
    <dbReference type="NCBI Taxonomy" id="1387563"/>
    <lineage>
        <taxon>Eukaryota</taxon>
        <taxon>Fungi</taxon>
        <taxon>Dikarya</taxon>
        <taxon>Ascomycota</taxon>
        <taxon>Pezizomycotina</taxon>
        <taxon>Eurotiomycetes</taxon>
        <taxon>Eurotiomycetidae</taxon>
        <taxon>Onygenales</taxon>
        <taxon>Onygenaceae</taxon>
        <taxon>Ophidiomyces</taxon>
    </lineage>
</organism>
<evidence type="ECO:0000313" key="1">
    <source>
        <dbReference type="EMBL" id="KAI2388397.1"/>
    </source>
</evidence>